<dbReference type="NCBIfam" id="TIGR00528">
    <property type="entry name" value="gcvT"/>
    <property type="match status" value="1"/>
</dbReference>
<dbReference type="GO" id="GO:0019464">
    <property type="term" value="P:glycine decarboxylation via glycine cleavage system"/>
    <property type="evidence" value="ECO:0007669"/>
    <property type="project" value="UniProtKB-UniRule"/>
</dbReference>
<dbReference type="HAMAP" id="MF_00259">
    <property type="entry name" value="GcvT"/>
    <property type="match status" value="1"/>
</dbReference>
<evidence type="ECO:0000256" key="5">
    <source>
        <dbReference type="ARBA" id="ARBA00031395"/>
    </source>
</evidence>
<name>A0A840II11_9ACTN</name>
<dbReference type="GO" id="GO:0004047">
    <property type="term" value="F:aminomethyltransferase activity"/>
    <property type="evidence" value="ECO:0007669"/>
    <property type="project" value="UniProtKB-UniRule"/>
</dbReference>
<organism evidence="11 12">
    <name type="scientific">Conexibacter arvalis</name>
    <dbReference type="NCBI Taxonomy" id="912552"/>
    <lineage>
        <taxon>Bacteria</taxon>
        <taxon>Bacillati</taxon>
        <taxon>Actinomycetota</taxon>
        <taxon>Thermoleophilia</taxon>
        <taxon>Solirubrobacterales</taxon>
        <taxon>Conexibacteraceae</taxon>
        <taxon>Conexibacter</taxon>
    </lineage>
</organism>
<keyword evidence="11" id="KW-0489">Methyltransferase</keyword>
<dbReference type="InterPro" id="IPR022903">
    <property type="entry name" value="GcvT_bac"/>
</dbReference>
<dbReference type="Gene3D" id="3.30.1360.120">
    <property type="entry name" value="Probable tRNA modification gtpase trme, domain 1"/>
    <property type="match status" value="1"/>
</dbReference>
<comment type="function">
    <text evidence="7">The glycine cleavage system catalyzes the degradation of glycine.</text>
</comment>
<evidence type="ECO:0000256" key="8">
    <source>
        <dbReference type="PIRSR" id="PIRSR006487-1"/>
    </source>
</evidence>
<dbReference type="GO" id="GO:0005829">
    <property type="term" value="C:cytosol"/>
    <property type="evidence" value="ECO:0007669"/>
    <property type="project" value="TreeGrafter"/>
</dbReference>
<evidence type="ECO:0000256" key="4">
    <source>
        <dbReference type="ARBA" id="ARBA00022679"/>
    </source>
</evidence>
<keyword evidence="12" id="KW-1185">Reference proteome</keyword>
<sequence>MSASETSLRRTPLYARHEAAGAKLVPFAGWEMPVQYPAGIRAEHLTVREAVGVFDVSHMGEIETRGPRALDFLQRILSNDVARIAVGAAQYSVLCKEDGGVLDDLFTYRLADERYLTVTNAANHDKDLAWFQRQAEGFDGVEVVDRAADYAMLAVQGPQARALVAGLAAGGAEALPRRFRVAEATVAGAPALVCGTGYTGEDGVELLLAPDDAPAVWDALVDAGAAPTGLAARDTLRLEVCFHLYGNDLMESRGPIAAGLGWCCKEETGFIGSEAVRAARDAGPSELLAPFVFTGPGIPRQGNAVVGGGEVTSGTLSPSLETGIGMAYLPVEQAVPGTEIEVDVRGKLRPAVVKEKPLFRKGT</sequence>
<dbReference type="RefSeq" id="WP_183344957.1">
    <property type="nucleotide sequence ID" value="NZ_JACHNU010000008.1"/>
</dbReference>
<evidence type="ECO:0000256" key="6">
    <source>
        <dbReference type="ARBA" id="ARBA00047665"/>
    </source>
</evidence>
<dbReference type="EC" id="2.1.2.10" evidence="2 7"/>
<evidence type="ECO:0000256" key="2">
    <source>
        <dbReference type="ARBA" id="ARBA00012616"/>
    </source>
</evidence>
<feature type="binding site" evidence="8">
    <location>
        <position position="205"/>
    </location>
    <ligand>
        <name>substrate</name>
    </ligand>
</feature>
<keyword evidence="4 7" id="KW-0808">Transferase</keyword>
<reference evidence="11 12" key="1">
    <citation type="submission" date="2020-08" db="EMBL/GenBank/DDBJ databases">
        <title>Genomic Encyclopedia of Archaeal and Bacterial Type Strains, Phase II (KMG-II): from individual species to whole genera.</title>
        <authorList>
            <person name="Goeker M."/>
        </authorList>
    </citation>
    <scope>NUCLEOTIDE SEQUENCE [LARGE SCALE GENOMIC DNA]</scope>
    <source>
        <strain evidence="11 12">DSM 23288</strain>
    </source>
</reference>
<dbReference type="SUPFAM" id="SSF103025">
    <property type="entry name" value="Folate-binding domain"/>
    <property type="match status" value="1"/>
</dbReference>
<comment type="caution">
    <text evidence="11">The sequence shown here is derived from an EMBL/GenBank/DDBJ whole genome shotgun (WGS) entry which is preliminary data.</text>
</comment>
<evidence type="ECO:0000256" key="1">
    <source>
        <dbReference type="ARBA" id="ARBA00008609"/>
    </source>
</evidence>
<dbReference type="AlphaFoldDB" id="A0A840II11"/>
<dbReference type="PANTHER" id="PTHR43757:SF2">
    <property type="entry name" value="AMINOMETHYLTRANSFERASE, MITOCHONDRIAL"/>
    <property type="match status" value="1"/>
</dbReference>
<dbReference type="SUPFAM" id="SSF101790">
    <property type="entry name" value="Aminomethyltransferase beta-barrel domain"/>
    <property type="match status" value="1"/>
</dbReference>
<dbReference type="InterPro" id="IPR029043">
    <property type="entry name" value="GcvT/YgfZ_C"/>
</dbReference>
<dbReference type="PANTHER" id="PTHR43757">
    <property type="entry name" value="AMINOMETHYLTRANSFERASE"/>
    <property type="match status" value="1"/>
</dbReference>
<dbReference type="InterPro" id="IPR006223">
    <property type="entry name" value="GcvT"/>
</dbReference>
<dbReference type="GO" id="GO:0005960">
    <property type="term" value="C:glycine cleavage complex"/>
    <property type="evidence" value="ECO:0007669"/>
    <property type="project" value="InterPro"/>
</dbReference>
<dbReference type="GO" id="GO:0032259">
    <property type="term" value="P:methylation"/>
    <property type="evidence" value="ECO:0007669"/>
    <property type="project" value="UniProtKB-KW"/>
</dbReference>
<dbReference type="PIRSF" id="PIRSF006487">
    <property type="entry name" value="GcvT"/>
    <property type="match status" value="1"/>
</dbReference>
<feature type="domain" description="Aminomethyltransferase C-terminal" evidence="10">
    <location>
        <begin position="298"/>
        <end position="359"/>
    </location>
</feature>
<dbReference type="Pfam" id="PF08669">
    <property type="entry name" value="GCV_T_C"/>
    <property type="match status" value="1"/>
</dbReference>
<dbReference type="GO" id="GO:0008483">
    <property type="term" value="F:transaminase activity"/>
    <property type="evidence" value="ECO:0007669"/>
    <property type="project" value="UniProtKB-KW"/>
</dbReference>
<protein>
    <recommendedName>
        <fullName evidence="2 7">Aminomethyltransferase</fullName>
        <ecNumber evidence="2 7">2.1.2.10</ecNumber>
    </recommendedName>
    <alternativeName>
        <fullName evidence="5 7">Glycine cleavage system T protein</fullName>
    </alternativeName>
</protein>
<comment type="similarity">
    <text evidence="1 7">Belongs to the GcvT family.</text>
</comment>
<evidence type="ECO:0000256" key="7">
    <source>
        <dbReference type="HAMAP-Rule" id="MF_00259"/>
    </source>
</evidence>
<dbReference type="InterPro" id="IPR013977">
    <property type="entry name" value="GcvT_C"/>
</dbReference>
<dbReference type="InterPro" id="IPR028896">
    <property type="entry name" value="GcvT/YgfZ/DmdA"/>
</dbReference>
<comment type="subunit">
    <text evidence="7">The glycine cleavage system is composed of four proteins: P, T, L and H.</text>
</comment>
<dbReference type="GO" id="GO:0008168">
    <property type="term" value="F:methyltransferase activity"/>
    <property type="evidence" value="ECO:0007669"/>
    <property type="project" value="UniProtKB-KW"/>
</dbReference>
<gene>
    <name evidence="7" type="primary">gcvT</name>
    <name evidence="11" type="ORF">BDZ31_004312</name>
</gene>
<accession>A0A840II11</accession>
<comment type="catalytic activity">
    <reaction evidence="6 7">
        <text>N(6)-[(R)-S(8)-aminomethyldihydrolipoyl]-L-lysyl-[protein] + (6S)-5,6,7,8-tetrahydrofolate = N(6)-[(R)-dihydrolipoyl]-L-lysyl-[protein] + (6R)-5,10-methylene-5,6,7,8-tetrahydrofolate + NH4(+)</text>
        <dbReference type="Rhea" id="RHEA:16945"/>
        <dbReference type="Rhea" id="RHEA-COMP:10475"/>
        <dbReference type="Rhea" id="RHEA-COMP:10492"/>
        <dbReference type="ChEBI" id="CHEBI:15636"/>
        <dbReference type="ChEBI" id="CHEBI:28938"/>
        <dbReference type="ChEBI" id="CHEBI:57453"/>
        <dbReference type="ChEBI" id="CHEBI:83100"/>
        <dbReference type="ChEBI" id="CHEBI:83143"/>
        <dbReference type="EC" id="2.1.2.10"/>
    </reaction>
</comment>
<dbReference type="EMBL" id="JACHNU010000008">
    <property type="protein sequence ID" value="MBB4664697.1"/>
    <property type="molecule type" value="Genomic_DNA"/>
</dbReference>
<proteinExistence type="inferred from homology"/>
<dbReference type="Proteomes" id="UP000585272">
    <property type="component" value="Unassembled WGS sequence"/>
</dbReference>
<evidence type="ECO:0000259" key="10">
    <source>
        <dbReference type="Pfam" id="PF08669"/>
    </source>
</evidence>
<evidence type="ECO:0000256" key="3">
    <source>
        <dbReference type="ARBA" id="ARBA00022576"/>
    </source>
</evidence>
<dbReference type="NCBIfam" id="NF001567">
    <property type="entry name" value="PRK00389.1"/>
    <property type="match status" value="1"/>
</dbReference>
<feature type="domain" description="GCVT N-terminal" evidence="9">
    <location>
        <begin position="13"/>
        <end position="265"/>
    </location>
</feature>
<evidence type="ECO:0000313" key="11">
    <source>
        <dbReference type="EMBL" id="MBB4664697.1"/>
    </source>
</evidence>
<dbReference type="InterPro" id="IPR006222">
    <property type="entry name" value="GCVT_N"/>
</dbReference>
<dbReference type="Pfam" id="PF01571">
    <property type="entry name" value="GCV_T"/>
    <property type="match status" value="1"/>
</dbReference>
<evidence type="ECO:0000259" key="9">
    <source>
        <dbReference type="Pfam" id="PF01571"/>
    </source>
</evidence>
<keyword evidence="3 7" id="KW-0032">Aminotransferase</keyword>
<dbReference type="InterPro" id="IPR027266">
    <property type="entry name" value="TrmE/GcvT-like"/>
</dbReference>
<evidence type="ECO:0000313" key="12">
    <source>
        <dbReference type="Proteomes" id="UP000585272"/>
    </source>
</evidence>